<dbReference type="GO" id="GO:0004143">
    <property type="term" value="F:ATP-dependent diacylglycerol kinase activity"/>
    <property type="evidence" value="ECO:0007669"/>
    <property type="project" value="UniProtKB-EC"/>
</dbReference>
<dbReference type="Gene3D" id="1.10.287.3610">
    <property type="match status" value="1"/>
</dbReference>
<evidence type="ECO:0000256" key="11">
    <source>
        <dbReference type="ARBA" id="ARBA00022741"/>
    </source>
</evidence>
<feature type="binding site" evidence="22">
    <location>
        <position position="49"/>
    </location>
    <ligand>
        <name>ATP</name>
        <dbReference type="ChEBI" id="CHEBI:30616"/>
    </ligand>
</feature>
<evidence type="ECO:0000256" key="21">
    <source>
        <dbReference type="PIRSR" id="PIRSR600829-2"/>
    </source>
</evidence>
<feature type="binding site" evidence="22">
    <location>
        <begin position="127"/>
        <end position="128"/>
    </location>
    <ligand>
        <name>ATP</name>
        <dbReference type="ChEBI" id="CHEBI:30616"/>
    </ligand>
</feature>
<feature type="binding site" evidence="23">
    <location>
        <position position="109"/>
    </location>
    <ligand>
        <name>a divalent metal cation</name>
        <dbReference type="ChEBI" id="CHEBI:60240"/>
    </ligand>
</feature>
<feature type="binding site" evidence="21">
    <location>
        <begin position="63"/>
        <end position="67"/>
    </location>
    <ligand>
        <name>substrate</name>
    </ligand>
</feature>
<evidence type="ECO:0000313" key="26">
    <source>
        <dbReference type="Proteomes" id="UP000509684"/>
    </source>
</evidence>
<dbReference type="InterPro" id="IPR000829">
    <property type="entry name" value="DAGK"/>
</dbReference>
<comment type="cofactor">
    <cofactor evidence="23">
        <name>Mg(2+)</name>
        <dbReference type="ChEBI" id="CHEBI:18420"/>
    </cofactor>
    <text evidence="23">Mn(2+), Zn(2+), Cd(2+) and Co(2+) support activity to lesser extents.</text>
</comment>
<evidence type="ECO:0000256" key="9">
    <source>
        <dbReference type="ARBA" id="ARBA00022692"/>
    </source>
</evidence>
<feature type="binding site" evidence="23">
    <location>
        <position position="61"/>
    </location>
    <ligand>
        <name>a divalent metal cation</name>
        <dbReference type="ChEBI" id="CHEBI:60240"/>
    </ligand>
</feature>
<keyword evidence="18" id="KW-0594">Phospholipid biosynthesis</keyword>
<keyword evidence="14 23" id="KW-0460">Magnesium</keyword>
<dbReference type="CDD" id="cd14264">
    <property type="entry name" value="DAGK_IM"/>
    <property type="match status" value="1"/>
</dbReference>
<feature type="binding site" evidence="22">
    <location>
        <position position="42"/>
    </location>
    <ligand>
        <name>ATP</name>
        <dbReference type="ChEBI" id="CHEBI:30616"/>
    </ligand>
</feature>
<feature type="binding site" evidence="21">
    <location>
        <position position="131"/>
    </location>
    <ligand>
        <name>substrate</name>
    </ligand>
</feature>
<evidence type="ECO:0000256" key="3">
    <source>
        <dbReference type="ARBA" id="ARBA00012133"/>
    </source>
</evidence>
<evidence type="ECO:0000256" key="16">
    <source>
        <dbReference type="ARBA" id="ARBA00023098"/>
    </source>
</evidence>
<name>A0A7D5SHA2_9PROT</name>
<comment type="function">
    <text evidence="24">Catalyzes the ATP-dependent phosphorylation of sn-l,2-diacylglycerol (DAG) to phosphatidic acid. Involved in the recycling of diacylglycerol produced as a by-product during membrane-derived oligosaccharide (MDO) biosynthesis.</text>
</comment>
<proteinExistence type="inferred from homology"/>
<evidence type="ECO:0000313" key="25">
    <source>
        <dbReference type="EMBL" id="QLH48685.1"/>
    </source>
</evidence>
<evidence type="ECO:0000256" key="1">
    <source>
        <dbReference type="ARBA" id="ARBA00004429"/>
    </source>
</evidence>
<evidence type="ECO:0000256" key="13">
    <source>
        <dbReference type="ARBA" id="ARBA00022840"/>
    </source>
</evidence>
<sequence length="151" mass="16491">MRTIGQGSGRDRGRINPDCLSCRKESQVAEESPFKGQTGWRRIWNAFHYSRAGLYAAYCSENAFRQEVLLATLLVPLAFLLSPNGLGLALMIGSLLLVLIVELLNSAIEATVDRISLDRHPLAKRAKDIGSAAVLLALLNVPVIWACVLFG</sequence>
<protein>
    <recommendedName>
        <fullName evidence="4 24">Diacylglycerol kinase</fullName>
        <ecNumber evidence="3 24">2.7.1.107</ecNumber>
    </recommendedName>
</protein>
<comment type="catalytic activity">
    <reaction evidence="24">
        <text>a 1,2-diacyl-sn-glycerol + ATP = a 1,2-diacyl-sn-glycero-3-phosphate + ADP + H(+)</text>
        <dbReference type="Rhea" id="RHEA:10272"/>
        <dbReference type="ChEBI" id="CHEBI:15378"/>
        <dbReference type="ChEBI" id="CHEBI:17815"/>
        <dbReference type="ChEBI" id="CHEBI:30616"/>
        <dbReference type="ChEBI" id="CHEBI:58608"/>
        <dbReference type="ChEBI" id="CHEBI:456216"/>
        <dbReference type="EC" id="2.7.1.107"/>
    </reaction>
</comment>
<comment type="similarity">
    <text evidence="2 24">Belongs to the bacterial diacylglycerol kinase family.</text>
</comment>
<evidence type="ECO:0000256" key="18">
    <source>
        <dbReference type="ARBA" id="ARBA00023209"/>
    </source>
</evidence>
<evidence type="ECO:0000256" key="4">
    <source>
        <dbReference type="ARBA" id="ARBA00017575"/>
    </source>
</evidence>
<dbReference type="PANTHER" id="PTHR34299:SF1">
    <property type="entry name" value="DIACYLGLYCEROL KINASE"/>
    <property type="match status" value="1"/>
</dbReference>
<dbReference type="GO" id="GO:0006654">
    <property type="term" value="P:phosphatidic acid biosynthetic process"/>
    <property type="evidence" value="ECO:0007669"/>
    <property type="project" value="InterPro"/>
</dbReference>
<evidence type="ECO:0000256" key="2">
    <source>
        <dbReference type="ARBA" id="ARBA00005967"/>
    </source>
</evidence>
<evidence type="ECO:0000256" key="20">
    <source>
        <dbReference type="PIRSR" id="PIRSR600829-1"/>
    </source>
</evidence>
<keyword evidence="7 24" id="KW-0997">Cell inner membrane</keyword>
<keyword evidence="17 24" id="KW-0472">Membrane</keyword>
<evidence type="ECO:0000256" key="10">
    <source>
        <dbReference type="ARBA" id="ARBA00022723"/>
    </source>
</evidence>
<feature type="binding site" evidence="21">
    <location>
        <position position="102"/>
    </location>
    <ligand>
        <name>substrate</name>
    </ligand>
</feature>
<feature type="transmembrane region" description="Helical" evidence="24">
    <location>
        <begin position="129"/>
        <end position="150"/>
    </location>
</feature>
<comment type="caution">
    <text evidence="24">Lacks conserved residue(s) required for the propagation of feature annotation.</text>
</comment>
<feature type="binding site" evidence="22">
    <location>
        <position position="109"/>
    </location>
    <ligand>
        <name>ATP</name>
        <dbReference type="ChEBI" id="CHEBI:30616"/>
    </ligand>
</feature>
<dbReference type="AlphaFoldDB" id="A0A7D5SHA2"/>
<keyword evidence="5" id="KW-1003">Cell membrane</keyword>
<dbReference type="InterPro" id="IPR033718">
    <property type="entry name" value="DAGK_prok"/>
</dbReference>
<accession>A0A7D5SHA2</accession>
<keyword evidence="8 24" id="KW-0808">Transferase</keyword>
<evidence type="ECO:0000256" key="7">
    <source>
        <dbReference type="ARBA" id="ARBA00022519"/>
    </source>
</evidence>
<keyword evidence="13 22" id="KW-0067">ATP-binding</keyword>
<dbReference type="PROSITE" id="PS01069">
    <property type="entry name" value="DAGK_PROKAR"/>
    <property type="match status" value="1"/>
</dbReference>
<evidence type="ECO:0000256" key="22">
    <source>
        <dbReference type="PIRSR" id="PIRSR600829-3"/>
    </source>
</evidence>
<dbReference type="EC" id="2.7.1.107" evidence="3 24"/>
<gene>
    <name evidence="25" type="ORF">HWD57_01930</name>
</gene>
<feature type="transmembrane region" description="Helical" evidence="24">
    <location>
        <begin position="88"/>
        <end position="108"/>
    </location>
</feature>
<evidence type="ECO:0000256" key="12">
    <source>
        <dbReference type="ARBA" id="ARBA00022777"/>
    </source>
</evidence>
<comment type="subcellular location">
    <subcellularLocation>
        <location evidence="1 24">Cell inner membrane</location>
        <topology evidence="1 24">Multi-pass membrane protein</topology>
    </subcellularLocation>
</comment>
<dbReference type="InterPro" id="IPR036945">
    <property type="entry name" value="DAGK_sf"/>
</dbReference>
<dbReference type="GO" id="GO:0005886">
    <property type="term" value="C:plasma membrane"/>
    <property type="evidence" value="ECO:0007669"/>
    <property type="project" value="UniProtKB-SubCell"/>
</dbReference>
<evidence type="ECO:0000256" key="14">
    <source>
        <dbReference type="ARBA" id="ARBA00022842"/>
    </source>
</evidence>
<keyword evidence="9 24" id="KW-0812">Transmembrane</keyword>
<keyword evidence="15 24" id="KW-1133">Transmembrane helix</keyword>
<keyword evidence="16 24" id="KW-0443">Lipid metabolism</keyword>
<feature type="active site" description="Proton acceptor" evidence="20">
    <location>
        <position position="102"/>
    </location>
</feature>
<keyword evidence="12 24" id="KW-0418">Kinase</keyword>
<evidence type="ECO:0000256" key="24">
    <source>
        <dbReference type="RuleBase" id="RU363065"/>
    </source>
</evidence>
<dbReference type="Proteomes" id="UP000509684">
    <property type="component" value="Chromosome"/>
</dbReference>
<organism evidence="25 26">
    <name type="scientific">Candidatus Accumulibacter cognatus</name>
    <dbReference type="NCBI Taxonomy" id="2954383"/>
    <lineage>
        <taxon>Bacteria</taxon>
        <taxon>Pseudomonadati</taxon>
        <taxon>Pseudomonadota</taxon>
        <taxon>Betaproteobacteria</taxon>
        <taxon>Candidatus Accumulibacter</taxon>
    </lineage>
</organism>
<keyword evidence="11 22" id="KW-0547">Nucleotide-binding</keyword>
<dbReference type="GO" id="GO:0046872">
    <property type="term" value="F:metal ion binding"/>
    <property type="evidence" value="ECO:0007669"/>
    <property type="project" value="UniProtKB-KW"/>
</dbReference>
<dbReference type="Pfam" id="PF01219">
    <property type="entry name" value="DAGK_prokar"/>
    <property type="match status" value="1"/>
</dbReference>
<evidence type="ECO:0000256" key="5">
    <source>
        <dbReference type="ARBA" id="ARBA00022475"/>
    </source>
</evidence>
<evidence type="ECO:0000256" key="6">
    <source>
        <dbReference type="ARBA" id="ARBA00022516"/>
    </source>
</evidence>
<feature type="binding site" evidence="22">
    <location>
        <position position="61"/>
    </location>
    <ligand>
        <name>ATP</name>
        <dbReference type="ChEBI" id="CHEBI:30616"/>
    </ligand>
</feature>
<evidence type="ECO:0000256" key="17">
    <source>
        <dbReference type="ARBA" id="ARBA00023136"/>
    </source>
</evidence>
<dbReference type="EMBL" id="CP058708">
    <property type="protein sequence ID" value="QLH48685.1"/>
    <property type="molecule type" value="Genomic_DNA"/>
</dbReference>
<dbReference type="GO" id="GO:0005524">
    <property type="term" value="F:ATP binding"/>
    <property type="evidence" value="ECO:0007669"/>
    <property type="project" value="UniProtKB-KW"/>
</dbReference>
<keyword evidence="6" id="KW-0444">Lipid biosynthesis</keyword>
<keyword evidence="19 24" id="KW-1208">Phospholipid metabolism</keyword>
<feature type="binding site" evidence="21">
    <location>
        <position position="42"/>
    </location>
    <ligand>
        <name>substrate</name>
    </ligand>
</feature>
<evidence type="ECO:0000256" key="19">
    <source>
        <dbReference type="ARBA" id="ARBA00023264"/>
    </source>
</evidence>
<keyword evidence="10 23" id="KW-0479">Metal-binding</keyword>
<reference evidence="25 26" key="1">
    <citation type="journal article" date="2019" name="Microbiome">
        <title>Annotated bacterial chromosomes from frame-shift-corrected long-read metagenomic data.</title>
        <authorList>
            <person name="Arumugam K."/>
            <person name="Bagci C."/>
            <person name="Bessarab I."/>
            <person name="Beier S."/>
            <person name="Buchfink B."/>
            <person name="Gorska A."/>
            <person name="Qiu G."/>
            <person name="Huson D.H."/>
            <person name="Williams R.B.H."/>
        </authorList>
    </citation>
    <scope>NUCLEOTIDE SEQUENCE [LARGE SCALE GENOMIC DNA]</scope>
    <source>
        <strain evidence="25">SSA1</strain>
    </source>
</reference>
<dbReference type="KEGG" id="acog:HWD57_01930"/>
<dbReference type="PANTHER" id="PTHR34299">
    <property type="entry name" value="DIACYLGLYCEROL KINASE"/>
    <property type="match status" value="1"/>
</dbReference>
<evidence type="ECO:0000256" key="15">
    <source>
        <dbReference type="ARBA" id="ARBA00022989"/>
    </source>
</evidence>
<evidence type="ECO:0000256" key="8">
    <source>
        <dbReference type="ARBA" id="ARBA00022679"/>
    </source>
</evidence>
<evidence type="ECO:0000256" key="23">
    <source>
        <dbReference type="PIRSR" id="PIRSR600829-4"/>
    </source>
</evidence>